<organism evidence="6 7">
    <name type="scientific">[Candida] subhashii</name>
    <dbReference type="NCBI Taxonomy" id="561895"/>
    <lineage>
        <taxon>Eukaryota</taxon>
        <taxon>Fungi</taxon>
        <taxon>Dikarya</taxon>
        <taxon>Ascomycota</taxon>
        <taxon>Saccharomycotina</taxon>
        <taxon>Pichiomycetes</taxon>
        <taxon>Debaryomycetaceae</taxon>
        <taxon>Spathaspora</taxon>
    </lineage>
</organism>
<dbReference type="PROSITE" id="PS01231">
    <property type="entry name" value="TRMA_2"/>
    <property type="match status" value="1"/>
</dbReference>
<feature type="binding site" evidence="4">
    <location>
        <position position="426"/>
    </location>
    <ligand>
        <name>S-adenosyl-L-methionine</name>
        <dbReference type="ChEBI" id="CHEBI:59789"/>
    </ligand>
</feature>
<feature type="binding site" evidence="4">
    <location>
        <position position="480"/>
    </location>
    <ligand>
        <name>S-adenosyl-L-methionine</name>
        <dbReference type="ChEBI" id="CHEBI:59789"/>
    </ligand>
</feature>
<dbReference type="AlphaFoldDB" id="A0A8J5QNB0"/>
<keyword evidence="2 4" id="KW-0808">Transferase</keyword>
<dbReference type="RefSeq" id="XP_049263772.1">
    <property type="nucleotide sequence ID" value="XM_049406725.1"/>
</dbReference>
<dbReference type="OrthoDB" id="10250660at2759"/>
<reference evidence="6 7" key="1">
    <citation type="journal article" date="2021" name="DNA Res.">
        <title>Genome analysis of Candida subhashii reveals its hybrid nature and dual mitochondrial genome conformations.</title>
        <authorList>
            <person name="Mixao V."/>
            <person name="Hegedusova E."/>
            <person name="Saus E."/>
            <person name="Pryszcz L.P."/>
            <person name="Cillingova A."/>
            <person name="Nosek J."/>
            <person name="Gabaldon T."/>
        </authorList>
    </citation>
    <scope>NUCLEOTIDE SEQUENCE [LARGE SCALE GENOMIC DNA]</scope>
    <source>
        <strain evidence="6 7">CBS 10753</strain>
    </source>
</reference>
<dbReference type="InterPro" id="IPR025795">
    <property type="entry name" value="tRNA_(uracil-5-)_MeTrfase"/>
</dbReference>
<keyword evidence="7" id="KW-1185">Reference proteome</keyword>
<evidence type="ECO:0000256" key="4">
    <source>
        <dbReference type="PROSITE-ProRule" id="PRU01024"/>
    </source>
</evidence>
<dbReference type="GeneID" id="73469725"/>
<proteinExistence type="inferred from homology"/>
<gene>
    <name evidence="6" type="ORF">J8A68_002924</name>
</gene>
<dbReference type="CDD" id="cd02440">
    <property type="entry name" value="AdoMet_MTases"/>
    <property type="match status" value="1"/>
</dbReference>
<evidence type="ECO:0000256" key="5">
    <source>
        <dbReference type="PROSITE-ProRule" id="PRU10015"/>
    </source>
</evidence>
<dbReference type="PROSITE" id="PS51687">
    <property type="entry name" value="SAM_MT_RNA_M5U"/>
    <property type="match status" value="1"/>
</dbReference>
<dbReference type="PANTHER" id="PTHR11061">
    <property type="entry name" value="RNA M5U METHYLTRANSFERASE"/>
    <property type="match status" value="1"/>
</dbReference>
<dbReference type="Pfam" id="PF05958">
    <property type="entry name" value="tRNA_U5-meth_tr"/>
    <property type="match status" value="1"/>
</dbReference>
<accession>A0A8J5QNB0</accession>
<dbReference type="GO" id="GO:0032259">
    <property type="term" value="P:methylation"/>
    <property type="evidence" value="ECO:0007669"/>
    <property type="project" value="UniProtKB-KW"/>
</dbReference>
<dbReference type="InterPro" id="IPR010280">
    <property type="entry name" value="U5_MeTrfase_fam"/>
</dbReference>
<dbReference type="PANTHER" id="PTHR11061:SF30">
    <property type="entry name" value="TRNA (URACIL(54)-C(5))-METHYLTRANSFERASE"/>
    <property type="match status" value="1"/>
</dbReference>
<evidence type="ECO:0000256" key="1">
    <source>
        <dbReference type="ARBA" id="ARBA00022603"/>
    </source>
</evidence>
<feature type="binding site" evidence="4">
    <location>
        <position position="402"/>
    </location>
    <ligand>
        <name>S-adenosyl-L-methionine</name>
        <dbReference type="ChEBI" id="CHEBI:59789"/>
    </ligand>
</feature>
<dbReference type="PROSITE" id="PS51622">
    <property type="entry name" value="SAM_MT_RNA_M5U_2"/>
    <property type="match status" value="1"/>
</dbReference>
<evidence type="ECO:0000313" key="6">
    <source>
        <dbReference type="EMBL" id="KAG7663540.1"/>
    </source>
</evidence>
<dbReference type="EMBL" id="JAGSYN010000135">
    <property type="protein sequence ID" value="KAG7663540.1"/>
    <property type="molecule type" value="Genomic_DNA"/>
</dbReference>
<dbReference type="InterPro" id="IPR030390">
    <property type="entry name" value="MeTrfase_TrmA_AS"/>
</dbReference>
<protein>
    <recommendedName>
        <fullName evidence="8">TRAM domain-containing protein</fullName>
    </recommendedName>
</protein>
<evidence type="ECO:0000256" key="2">
    <source>
        <dbReference type="ARBA" id="ARBA00022679"/>
    </source>
</evidence>
<keyword evidence="3 4" id="KW-0949">S-adenosyl-L-methionine</keyword>
<feature type="binding site" evidence="4">
    <location>
        <position position="371"/>
    </location>
    <ligand>
        <name>S-adenosyl-L-methionine</name>
        <dbReference type="ChEBI" id="CHEBI:59789"/>
    </ligand>
</feature>
<dbReference type="Proteomes" id="UP000694255">
    <property type="component" value="Unassembled WGS sequence"/>
</dbReference>
<comment type="similarity">
    <text evidence="4">Belongs to the class I-like SAM-binding methyltransferase superfamily. RNA M5U methyltransferase family.</text>
</comment>
<dbReference type="GO" id="GO:0009451">
    <property type="term" value="P:RNA modification"/>
    <property type="evidence" value="ECO:0007669"/>
    <property type="project" value="UniProtKB-ARBA"/>
</dbReference>
<dbReference type="GO" id="GO:0030697">
    <property type="term" value="F:tRNA (uracil(54)-C5)-methyltransferase activity, S-adenosyl methionine-dependent"/>
    <property type="evidence" value="ECO:0007669"/>
    <property type="project" value="InterPro"/>
</dbReference>
<dbReference type="InterPro" id="IPR030391">
    <property type="entry name" value="MeTrfase_TrmA_CS"/>
</dbReference>
<feature type="active site" description="Nucleophile" evidence="4">
    <location>
        <position position="507"/>
    </location>
</feature>
<evidence type="ECO:0000256" key="3">
    <source>
        <dbReference type="ARBA" id="ARBA00022691"/>
    </source>
</evidence>
<evidence type="ECO:0008006" key="8">
    <source>
        <dbReference type="Google" id="ProtNLM"/>
    </source>
</evidence>
<name>A0A8J5QNB0_9ASCO</name>
<dbReference type="PROSITE" id="PS01230">
    <property type="entry name" value="TRMA_1"/>
    <property type="match status" value="1"/>
</dbReference>
<comment type="caution">
    <text evidence="6">The sequence shown here is derived from an EMBL/GenBank/DDBJ whole genome shotgun (WGS) entry which is preliminary data.</text>
</comment>
<evidence type="ECO:0000313" key="7">
    <source>
        <dbReference type="Proteomes" id="UP000694255"/>
    </source>
</evidence>
<feature type="active site" evidence="5">
    <location>
        <position position="507"/>
    </location>
</feature>
<sequence length="558" mass="64098">MLRTIKIHPSVIGRRFQQQFSNRSYEPSFTRPVRATADNLESLPILLKHFKKTKRRRDVDDPTHPSKITFLEIKDFLNTYSKAKKVSIEPEQTNNPPELIHAFLPRGRRDQDDIIIENVEVRDIAYSGEGIAIIPRSSYAEGIISNHNDIEGKYTILLIPRTVVGDIVDVKIRMHHEHYAEGEPVKIHESKLSQRDDSLIKCEYFGKCNGCAFQMLRYEDQLIHKQHMIQRAYKFFYPEVFQSLSNMDEFGKVVASPKEYGYRTKINPHAAFYRDGTAAIGFQQAYSSRNVDVEQCPIASDTINKLYKIVRWEIQDNIGWFSRKGRTTKNLMIRDTITPKLKIKAIDEMKARVRVQIEGLFYEFDSSSFFQINHSILPRVLDYIRGHMRSSPNKIEKLVDTYCGVGFLGIALSRDLPPGAKVYGIETSAKSIEDAIDNVVLNNLDLNKFDFIEGDASQIFEVRQFKNGQVTGKNSMVIMNPSRVGSNEAYLEGLLKFNPDLIVYISCSVFTQARDLATFEKLQKKAGNVQYRVKDVVGFDFFPQTKHVESVAILERIK</sequence>
<keyword evidence="1 4" id="KW-0489">Methyltransferase</keyword>
<dbReference type="GO" id="GO:0008033">
    <property type="term" value="P:tRNA processing"/>
    <property type="evidence" value="ECO:0007669"/>
    <property type="project" value="InterPro"/>
</dbReference>